<gene>
    <name evidence="1" type="ORF">SPARVUS_LOCUS15562695</name>
</gene>
<accession>A0ABN9HCS3</accession>
<evidence type="ECO:0000313" key="2">
    <source>
        <dbReference type="Proteomes" id="UP001162483"/>
    </source>
</evidence>
<dbReference type="Proteomes" id="UP001162483">
    <property type="component" value="Unassembled WGS sequence"/>
</dbReference>
<organism evidence="1 2">
    <name type="scientific">Staurois parvus</name>
    <dbReference type="NCBI Taxonomy" id="386267"/>
    <lineage>
        <taxon>Eukaryota</taxon>
        <taxon>Metazoa</taxon>
        <taxon>Chordata</taxon>
        <taxon>Craniata</taxon>
        <taxon>Vertebrata</taxon>
        <taxon>Euteleostomi</taxon>
        <taxon>Amphibia</taxon>
        <taxon>Batrachia</taxon>
        <taxon>Anura</taxon>
        <taxon>Neobatrachia</taxon>
        <taxon>Ranoidea</taxon>
        <taxon>Ranidae</taxon>
        <taxon>Staurois</taxon>
    </lineage>
</organism>
<keyword evidence="2" id="KW-1185">Reference proteome</keyword>
<name>A0ABN9HCS3_9NEOB</name>
<reference evidence="1" key="1">
    <citation type="submission" date="2023-05" db="EMBL/GenBank/DDBJ databases">
        <authorList>
            <person name="Stuckert A."/>
        </authorList>
    </citation>
    <scope>NUCLEOTIDE SEQUENCE</scope>
</reference>
<protein>
    <submittedName>
        <fullName evidence="1">Uncharacterized protein</fullName>
    </submittedName>
</protein>
<evidence type="ECO:0000313" key="1">
    <source>
        <dbReference type="EMBL" id="CAI9617523.1"/>
    </source>
</evidence>
<dbReference type="EMBL" id="CATNWA010020269">
    <property type="protein sequence ID" value="CAI9617523.1"/>
    <property type="molecule type" value="Genomic_DNA"/>
</dbReference>
<comment type="caution">
    <text evidence="1">The sequence shown here is derived from an EMBL/GenBank/DDBJ whole genome shotgun (WGS) entry which is preliminary data.</text>
</comment>
<sequence>MQTASTNICERMGRSQELSEFKPGAVIVCQLSNKYIYEISLLLYILGSTVSCITTTWK</sequence>
<proteinExistence type="predicted"/>